<feature type="compositionally biased region" description="Acidic residues" evidence="1">
    <location>
        <begin position="442"/>
        <end position="461"/>
    </location>
</feature>
<feature type="compositionally biased region" description="Basic and acidic residues" evidence="1">
    <location>
        <begin position="990"/>
        <end position="1002"/>
    </location>
</feature>
<feature type="compositionally biased region" description="Basic and acidic residues" evidence="1">
    <location>
        <begin position="295"/>
        <end position="313"/>
    </location>
</feature>
<feature type="compositionally biased region" description="Acidic residues" evidence="1">
    <location>
        <begin position="321"/>
        <end position="339"/>
    </location>
</feature>
<dbReference type="VEuPathDB" id="CryptoDB:Vbra_29"/>
<feature type="compositionally biased region" description="Low complexity" evidence="1">
    <location>
        <begin position="524"/>
        <end position="533"/>
    </location>
</feature>
<feature type="compositionally biased region" description="Low complexity" evidence="1">
    <location>
        <begin position="547"/>
        <end position="559"/>
    </location>
</feature>
<evidence type="ECO:0000313" key="3">
    <source>
        <dbReference type="Proteomes" id="UP000041254"/>
    </source>
</evidence>
<feature type="compositionally biased region" description="Low complexity" evidence="1">
    <location>
        <begin position="41"/>
        <end position="55"/>
    </location>
</feature>
<accession>A0A0G4GSB6</accession>
<feature type="compositionally biased region" description="Basic and acidic residues" evidence="1">
    <location>
        <begin position="763"/>
        <end position="797"/>
    </location>
</feature>
<dbReference type="EMBL" id="CDMY01000784">
    <property type="protein sequence ID" value="CEM33495.1"/>
    <property type="molecule type" value="Genomic_DNA"/>
</dbReference>
<reference evidence="2 3" key="1">
    <citation type="submission" date="2014-11" db="EMBL/GenBank/DDBJ databases">
        <authorList>
            <person name="Zhu J."/>
            <person name="Qi W."/>
            <person name="Song R."/>
        </authorList>
    </citation>
    <scope>NUCLEOTIDE SEQUENCE [LARGE SCALE GENOMIC DNA]</scope>
</reference>
<feature type="compositionally biased region" description="Basic and acidic residues" evidence="1">
    <location>
        <begin position="656"/>
        <end position="675"/>
    </location>
</feature>
<feature type="compositionally biased region" description="Low complexity" evidence="1">
    <location>
        <begin position="1"/>
        <end position="15"/>
    </location>
</feature>
<feature type="region of interest" description="Disordered" evidence="1">
    <location>
        <begin position="225"/>
        <end position="1044"/>
    </location>
</feature>
<dbReference type="Proteomes" id="UP000041254">
    <property type="component" value="Unassembled WGS sequence"/>
</dbReference>
<feature type="compositionally biased region" description="Acidic residues" evidence="1">
    <location>
        <begin position="746"/>
        <end position="762"/>
    </location>
</feature>
<feature type="region of interest" description="Disordered" evidence="1">
    <location>
        <begin position="90"/>
        <end position="124"/>
    </location>
</feature>
<keyword evidence="3" id="KW-1185">Reference proteome</keyword>
<feature type="compositionally biased region" description="Basic and acidic residues" evidence="1">
    <location>
        <begin position="432"/>
        <end position="441"/>
    </location>
</feature>
<feature type="region of interest" description="Disordered" evidence="1">
    <location>
        <begin position="1"/>
        <end position="64"/>
    </location>
</feature>
<dbReference type="STRING" id="1169540.A0A0G4GSB6"/>
<feature type="compositionally biased region" description="Low complexity" evidence="1">
    <location>
        <begin position="1016"/>
        <end position="1025"/>
    </location>
</feature>
<feature type="compositionally biased region" description="Low complexity" evidence="1">
    <location>
        <begin position="933"/>
        <end position="946"/>
    </location>
</feature>
<gene>
    <name evidence="2" type="ORF">Vbra_29</name>
</gene>
<organism evidence="2 3">
    <name type="scientific">Vitrella brassicaformis (strain CCMP3155)</name>
    <dbReference type="NCBI Taxonomy" id="1169540"/>
    <lineage>
        <taxon>Eukaryota</taxon>
        <taxon>Sar</taxon>
        <taxon>Alveolata</taxon>
        <taxon>Colpodellida</taxon>
        <taxon>Vitrellaceae</taxon>
        <taxon>Vitrella</taxon>
    </lineage>
</organism>
<feature type="compositionally biased region" description="Pro residues" evidence="1">
    <location>
        <begin position="386"/>
        <end position="396"/>
    </location>
</feature>
<feature type="compositionally biased region" description="Pro residues" evidence="1">
    <location>
        <begin position="699"/>
        <end position="710"/>
    </location>
</feature>
<feature type="compositionally biased region" description="Basic and acidic residues" evidence="1">
    <location>
        <begin position="891"/>
        <end position="919"/>
    </location>
</feature>
<name>A0A0G4GSB6_VITBC</name>
<feature type="compositionally biased region" description="Basic and acidic residues" evidence="1">
    <location>
        <begin position="478"/>
        <end position="500"/>
    </location>
</feature>
<dbReference type="OMA" id="MHDETEE"/>
<feature type="compositionally biased region" description="Basic and acidic residues" evidence="1">
    <location>
        <begin position="593"/>
        <end position="626"/>
    </location>
</feature>
<feature type="compositionally biased region" description="Basic and acidic residues" evidence="1">
    <location>
        <begin position="507"/>
        <end position="516"/>
    </location>
</feature>
<evidence type="ECO:0000256" key="1">
    <source>
        <dbReference type="SAM" id="MobiDB-lite"/>
    </source>
</evidence>
<evidence type="ECO:0000313" key="2">
    <source>
        <dbReference type="EMBL" id="CEM33495.1"/>
    </source>
</evidence>
<sequence>MHSATHAAHQTQQHAMRARQSDDLHSSRRRSEHPVHPPLPASIRPARAPAATARRPSVHHMTYQGKQIKVTTYGTREEAIAAKEEEARKKAAAEKAKRERAKRAEECQSTGLPRGGRGGHAALTGPAGQLASALDIDRQLQLAGAWISGLPERSEVKARLGERWEQLAELHVSTAVAAGRDERAAVGAQVRGLFQWTLEAVIVENVFCGVTCAIKVFGELKKAVRTGDCSGSRDRRSNGQSVLRPQKTVIAHDTSRAPRNHLHPPGRPQPSRIPPPRSPPRSPDAIEEMDLDAPGEGKEAEGGAEDERHHDDGSAPWPGENGEEERDETDEAADADEANPEAANDAGEADEMMHDETEEEAGCREGGDALDDAQDDDNADDGSSPPRSPPRSPPHSPGDIDMNIDPPSPPHDPENGQQHDGPGPEESPQLEQEGREAHCDGDDPDDVDEAQAEELDADEEERGGREAAYKTAAVGQQVREDGLMDEGHHAGQDDARDNRHGRGGPGHGDEKNDAEQRPQGGEGQEQQPDPNQGGQRGQQADDDDDQQQPPGGQEAADGQDGPRSLPMSPPHSPEAVDMNIDPPSPSQEGGDGEQQRHQLMDEVEEQPHRSFEDDRDADMDRGRGEAAESPDDDNGGQPDMDPHNDGADSEGSEGQEAGRDGEGLGDGPHDQQHDDGDAEAGGGGSVGEDEAAPAADGRPFPPRSPPPPHSPGGDLDPHSPPHGQDNGQQHDGPGPGEARCDAHDPDDVDEAQAEEIDMGEEGQEGRDRDAGDNEVREDGLMDEGHQAGQDDARDNRHGRGGPATGTCRHSRSSIARGLREEAAPAAAAAAASVGGGQRPRERMLIDDDAAQPKPPAGTAAAADDRKDANDDQRECADGRGGDMAAGGAGFSREDREGRGRAGRGRRVDRGDGNDGHDDYDHDDEMGIDLEGPAAAAAAAAAAAGGADDVLVPSPDGGEFAGVPPSILQQPDGDLDDDVPLAARRKRRHREPADTIDGDRQDGRPSPPKRARREAARGAGARAAAAAGGGVEWTRDEKGRLKRLN</sequence>
<feature type="compositionally biased region" description="Pro residues" evidence="1">
    <location>
        <begin position="265"/>
        <end position="282"/>
    </location>
</feature>
<dbReference type="AlphaFoldDB" id="A0A0G4GSB6"/>
<feature type="compositionally biased region" description="Basic and acidic residues" evidence="1">
    <location>
        <begin position="351"/>
        <end position="367"/>
    </location>
</feature>
<proteinExistence type="predicted"/>
<dbReference type="InParanoid" id="A0A0G4GSB6"/>
<feature type="compositionally biased region" description="Basic and acidic residues" evidence="1">
    <location>
        <begin position="862"/>
        <end position="880"/>
    </location>
</feature>
<feature type="compositionally biased region" description="Acidic residues" evidence="1">
    <location>
        <begin position="368"/>
        <end position="380"/>
    </location>
</feature>
<feature type="compositionally biased region" description="Basic and acidic residues" evidence="1">
    <location>
        <begin position="90"/>
        <end position="106"/>
    </location>
</feature>
<protein>
    <submittedName>
        <fullName evidence="2">Uncharacterized protein</fullName>
    </submittedName>
</protein>